<dbReference type="CDD" id="cd06225">
    <property type="entry name" value="HAMP"/>
    <property type="match status" value="1"/>
</dbReference>
<evidence type="ECO:0000256" key="7">
    <source>
        <dbReference type="ARBA" id="ARBA00023224"/>
    </source>
</evidence>
<dbReference type="PROSITE" id="PS50885">
    <property type="entry name" value="HAMP"/>
    <property type="match status" value="1"/>
</dbReference>
<keyword evidence="7 9" id="KW-0807">Transducer</keyword>
<evidence type="ECO:0000256" key="4">
    <source>
        <dbReference type="ARBA" id="ARBA00022692"/>
    </source>
</evidence>
<dbReference type="RefSeq" id="WP_055734334.1">
    <property type="nucleotide sequence ID" value="NZ_BMDY01000009.1"/>
</dbReference>
<evidence type="ECO:0000256" key="3">
    <source>
        <dbReference type="ARBA" id="ARBA00022500"/>
    </source>
</evidence>
<dbReference type="Gene3D" id="1.10.287.950">
    <property type="entry name" value="Methyl-accepting chemotaxis protein"/>
    <property type="match status" value="1"/>
</dbReference>
<dbReference type="InterPro" id="IPR029151">
    <property type="entry name" value="Sensor-like_sf"/>
</dbReference>
<evidence type="ECO:0000256" key="6">
    <source>
        <dbReference type="ARBA" id="ARBA00023136"/>
    </source>
</evidence>
<organism evidence="13 14">
    <name type="scientific">Agarivorans gilvus</name>
    <dbReference type="NCBI Taxonomy" id="680279"/>
    <lineage>
        <taxon>Bacteria</taxon>
        <taxon>Pseudomonadati</taxon>
        <taxon>Pseudomonadota</taxon>
        <taxon>Gammaproteobacteria</taxon>
        <taxon>Alteromonadales</taxon>
        <taxon>Alteromonadaceae</taxon>
        <taxon>Agarivorans</taxon>
    </lineage>
</organism>
<dbReference type="Proteomes" id="UP000651977">
    <property type="component" value="Unassembled WGS sequence"/>
</dbReference>
<name>A0ABQ1I214_9ALTE</name>
<protein>
    <submittedName>
        <fullName evidence="13">Chemotaxis protein</fullName>
    </submittedName>
</protein>
<dbReference type="Gene3D" id="3.30.450.20">
    <property type="entry name" value="PAS domain"/>
    <property type="match status" value="1"/>
</dbReference>
<evidence type="ECO:0000259" key="11">
    <source>
        <dbReference type="PROSITE" id="PS50111"/>
    </source>
</evidence>
<dbReference type="CDD" id="cd11386">
    <property type="entry name" value="MCP_signal"/>
    <property type="match status" value="1"/>
</dbReference>
<evidence type="ECO:0000259" key="12">
    <source>
        <dbReference type="PROSITE" id="PS50885"/>
    </source>
</evidence>
<dbReference type="InterPro" id="IPR003660">
    <property type="entry name" value="HAMP_dom"/>
</dbReference>
<comment type="subcellular location">
    <subcellularLocation>
        <location evidence="1">Cell membrane</location>
        <topology evidence="1">Multi-pass membrane protein</topology>
    </subcellularLocation>
</comment>
<evidence type="ECO:0000256" key="10">
    <source>
        <dbReference type="SAM" id="Phobius"/>
    </source>
</evidence>
<keyword evidence="4 10" id="KW-0812">Transmembrane</keyword>
<accession>A0ABQ1I214</accession>
<dbReference type="PROSITE" id="PS50111">
    <property type="entry name" value="CHEMOTAXIS_TRANSDUC_2"/>
    <property type="match status" value="1"/>
</dbReference>
<evidence type="ECO:0000313" key="13">
    <source>
        <dbReference type="EMBL" id="GGB04780.1"/>
    </source>
</evidence>
<dbReference type="SUPFAM" id="SSF103190">
    <property type="entry name" value="Sensory domain-like"/>
    <property type="match status" value="1"/>
</dbReference>
<evidence type="ECO:0000256" key="8">
    <source>
        <dbReference type="ARBA" id="ARBA00029447"/>
    </source>
</evidence>
<dbReference type="Pfam" id="PF02743">
    <property type="entry name" value="dCache_1"/>
    <property type="match status" value="1"/>
</dbReference>
<dbReference type="PANTHER" id="PTHR32089">
    <property type="entry name" value="METHYL-ACCEPTING CHEMOTAXIS PROTEIN MCPB"/>
    <property type="match status" value="1"/>
</dbReference>
<gene>
    <name evidence="13" type="ORF">GCM10007414_17580</name>
</gene>
<dbReference type="SMART" id="SM00283">
    <property type="entry name" value="MA"/>
    <property type="match status" value="1"/>
</dbReference>
<evidence type="ECO:0000256" key="1">
    <source>
        <dbReference type="ARBA" id="ARBA00004651"/>
    </source>
</evidence>
<dbReference type="PANTHER" id="PTHR32089:SF119">
    <property type="entry name" value="METHYL-ACCEPTING CHEMOTAXIS PROTEIN CTPL"/>
    <property type="match status" value="1"/>
</dbReference>
<dbReference type="SUPFAM" id="SSF58104">
    <property type="entry name" value="Methyl-accepting chemotaxis protein (MCP) signaling domain"/>
    <property type="match status" value="1"/>
</dbReference>
<dbReference type="Pfam" id="PF00672">
    <property type="entry name" value="HAMP"/>
    <property type="match status" value="1"/>
</dbReference>
<feature type="transmembrane region" description="Helical" evidence="10">
    <location>
        <begin position="7"/>
        <end position="28"/>
    </location>
</feature>
<feature type="transmembrane region" description="Helical" evidence="10">
    <location>
        <begin position="293"/>
        <end position="316"/>
    </location>
</feature>
<comment type="similarity">
    <text evidence="8">Belongs to the methyl-accepting chemotaxis (MCP) protein family.</text>
</comment>
<proteinExistence type="inferred from homology"/>
<sequence>MKIRTKFLLLLLAGVILPVLIVSIITILNVRENAKLNFEHRSHAELGHIDTTFSIYLNGLAEDARFLANASAIKQLDHSVTTYIDKPSQMMRTDSIGGVEQQAFELMSQFGEARPDLAYVYLGMDHGGYIQWPLSNNAANYDPRKRPWYPQSIDARSPVRIAAYQDINTKAPLLDYLMRFEGQNGAYGTVGVDVTLSKLTELIKKVKFGQQGYVIMIEDTGNILADPSNEDNLFKALSDVGSYQEVNNASTGLHQIEMNGQTWLANVYVSPELNWRFIGFMPTGEVYQEANSLITLILGVAVVMVLLFLAIGYTLMNVITKPMLTITEGLESIASGEGDLTQRLNIQAKDESGQMASAFNRFVESINVLVGRIKDNSQQVDKSSIHANDLSSKMKQIAESQLAAVEQVSTAFHEMVATSNEVASNCSQAASSADDSQHQVEEGHQLIQDTVQAVSQLEATLNDSNQAMDALSQQSANITVILDTIRGIAEQTNLLALNAAIEAARAGEQGRGFAVVADEVRTLAGRTAESTEEIDKLLTNLRQQTGNVAQKLSSSIEHSSTTVNATQQTSTVFQAILQSVLTIRDMTTQIAASAEEQHLVAEEINRNITDIHDGSSQANEVSQQLELSASQLNDLASGLQAMVSRFKTN</sequence>
<dbReference type="EMBL" id="BMDY01000009">
    <property type="protein sequence ID" value="GGB04780.1"/>
    <property type="molecule type" value="Genomic_DNA"/>
</dbReference>
<comment type="caution">
    <text evidence="13">The sequence shown here is derived from an EMBL/GenBank/DDBJ whole genome shotgun (WGS) entry which is preliminary data.</text>
</comment>
<keyword evidence="6 10" id="KW-0472">Membrane</keyword>
<dbReference type="CDD" id="cd12912">
    <property type="entry name" value="PDC2_MCP_like"/>
    <property type="match status" value="1"/>
</dbReference>
<feature type="domain" description="HAMP" evidence="12">
    <location>
        <begin position="317"/>
        <end position="371"/>
    </location>
</feature>
<dbReference type="InterPro" id="IPR033479">
    <property type="entry name" value="dCache_1"/>
</dbReference>
<dbReference type="Pfam" id="PF00015">
    <property type="entry name" value="MCPsignal"/>
    <property type="match status" value="1"/>
</dbReference>
<keyword evidence="5 10" id="KW-1133">Transmembrane helix</keyword>
<dbReference type="InterPro" id="IPR004089">
    <property type="entry name" value="MCPsignal_dom"/>
</dbReference>
<feature type="domain" description="Methyl-accepting transducer" evidence="11">
    <location>
        <begin position="376"/>
        <end position="612"/>
    </location>
</feature>
<evidence type="ECO:0000256" key="5">
    <source>
        <dbReference type="ARBA" id="ARBA00022989"/>
    </source>
</evidence>
<keyword evidence="2" id="KW-1003">Cell membrane</keyword>
<keyword evidence="3" id="KW-0145">Chemotaxis</keyword>
<evidence type="ECO:0000256" key="2">
    <source>
        <dbReference type="ARBA" id="ARBA00022475"/>
    </source>
</evidence>
<evidence type="ECO:0000313" key="14">
    <source>
        <dbReference type="Proteomes" id="UP000651977"/>
    </source>
</evidence>
<dbReference type="SMART" id="SM00304">
    <property type="entry name" value="HAMP"/>
    <property type="match status" value="1"/>
</dbReference>
<keyword evidence="14" id="KW-1185">Reference proteome</keyword>
<reference evidence="14" key="1">
    <citation type="journal article" date="2019" name="Int. J. Syst. Evol. Microbiol.">
        <title>The Global Catalogue of Microorganisms (GCM) 10K type strain sequencing project: providing services to taxonomists for standard genome sequencing and annotation.</title>
        <authorList>
            <consortium name="The Broad Institute Genomics Platform"/>
            <consortium name="The Broad Institute Genome Sequencing Center for Infectious Disease"/>
            <person name="Wu L."/>
            <person name="Ma J."/>
        </authorList>
    </citation>
    <scope>NUCLEOTIDE SEQUENCE [LARGE SCALE GENOMIC DNA]</scope>
    <source>
        <strain evidence="14">CGMCC 1.10131</strain>
    </source>
</reference>
<evidence type="ECO:0000256" key="9">
    <source>
        <dbReference type="PROSITE-ProRule" id="PRU00284"/>
    </source>
</evidence>